<reference evidence="1 2" key="1">
    <citation type="journal article" date="2018" name="Genome Biol. Evol.">
        <title>Multiple Roots of Fruiting Body Formation in Amoebozoa.</title>
        <authorList>
            <person name="Hillmann F."/>
            <person name="Forbes G."/>
            <person name="Novohradska S."/>
            <person name="Ferling I."/>
            <person name="Riege K."/>
            <person name="Groth M."/>
            <person name="Westermann M."/>
            <person name="Marz M."/>
            <person name="Spaller T."/>
            <person name="Winckler T."/>
            <person name="Schaap P."/>
            <person name="Glockner G."/>
        </authorList>
    </citation>
    <scope>NUCLEOTIDE SEQUENCE [LARGE SCALE GENOMIC DNA]</scope>
    <source>
        <strain evidence="1 2">Jena</strain>
    </source>
</reference>
<dbReference type="EMBL" id="MDYQ01000020">
    <property type="protein sequence ID" value="PRP87407.1"/>
    <property type="molecule type" value="Genomic_DNA"/>
</dbReference>
<proteinExistence type="predicted"/>
<evidence type="ECO:0000313" key="1">
    <source>
        <dbReference type="EMBL" id="PRP87407.1"/>
    </source>
</evidence>
<dbReference type="AlphaFoldDB" id="A0A2P6NTV7"/>
<protein>
    <submittedName>
        <fullName evidence="1">Uncharacterized protein</fullName>
    </submittedName>
</protein>
<gene>
    <name evidence="1" type="ORF">PROFUN_00618</name>
</gene>
<sequence>MPELLSCEQLLPLCFKISRLIDRCAILHRESHVPPSQIEGTLRKVVEATTRVTVLYCVSI</sequence>
<keyword evidence="2" id="KW-1185">Reference proteome</keyword>
<dbReference type="Proteomes" id="UP000241769">
    <property type="component" value="Unassembled WGS sequence"/>
</dbReference>
<accession>A0A2P6NTV7</accession>
<name>A0A2P6NTV7_9EUKA</name>
<evidence type="ECO:0000313" key="2">
    <source>
        <dbReference type="Proteomes" id="UP000241769"/>
    </source>
</evidence>
<dbReference type="InParanoid" id="A0A2P6NTV7"/>
<comment type="caution">
    <text evidence="1">The sequence shown here is derived from an EMBL/GenBank/DDBJ whole genome shotgun (WGS) entry which is preliminary data.</text>
</comment>
<organism evidence="1 2">
    <name type="scientific">Planoprotostelium fungivorum</name>
    <dbReference type="NCBI Taxonomy" id="1890364"/>
    <lineage>
        <taxon>Eukaryota</taxon>
        <taxon>Amoebozoa</taxon>
        <taxon>Evosea</taxon>
        <taxon>Variosea</taxon>
        <taxon>Cavosteliida</taxon>
        <taxon>Cavosteliaceae</taxon>
        <taxon>Planoprotostelium</taxon>
    </lineage>
</organism>